<dbReference type="InterPro" id="IPR001245">
    <property type="entry name" value="Ser-Thr/Tyr_kinase_cat_dom"/>
</dbReference>
<evidence type="ECO:0000256" key="4">
    <source>
        <dbReference type="ARBA" id="ARBA00022777"/>
    </source>
</evidence>
<dbReference type="GO" id="GO:0035556">
    <property type="term" value="P:intracellular signal transduction"/>
    <property type="evidence" value="ECO:0007669"/>
    <property type="project" value="InterPro"/>
</dbReference>
<keyword evidence="6" id="KW-0727">SH2 domain</keyword>
<dbReference type="GO" id="GO:0012505">
    <property type="term" value="C:endomembrane system"/>
    <property type="evidence" value="ECO:0007669"/>
    <property type="project" value="UniProtKB-SubCell"/>
</dbReference>
<dbReference type="SUPFAM" id="SSF56112">
    <property type="entry name" value="Protein kinase-like (PK-like)"/>
    <property type="match status" value="2"/>
</dbReference>
<proteinExistence type="predicted"/>
<evidence type="ECO:0000256" key="10">
    <source>
        <dbReference type="PROSITE-ProRule" id="PRU10141"/>
    </source>
</evidence>
<dbReference type="EnsemblMetazoa" id="ADIR011115-RA">
    <property type="protein sequence ID" value="ADIR011115-PA"/>
    <property type="gene ID" value="ADIR011115"/>
</dbReference>
<feature type="domain" description="Protein kinase" evidence="11">
    <location>
        <begin position="488"/>
        <end position="774"/>
    </location>
</feature>
<dbReference type="GO" id="GO:0019221">
    <property type="term" value="P:cytokine-mediated signaling pathway"/>
    <property type="evidence" value="ECO:0007669"/>
    <property type="project" value="TreeGrafter"/>
</dbReference>
<evidence type="ECO:0000256" key="1">
    <source>
        <dbReference type="ARBA" id="ARBA00004308"/>
    </source>
</evidence>
<keyword evidence="4" id="KW-0418">Kinase</keyword>
<dbReference type="PROSITE" id="PS00107">
    <property type="entry name" value="PROTEIN_KINASE_ATP"/>
    <property type="match status" value="1"/>
</dbReference>
<feature type="domain" description="FERM" evidence="12">
    <location>
        <begin position="18"/>
        <end position="348"/>
    </location>
</feature>
<evidence type="ECO:0000256" key="8">
    <source>
        <dbReference type="ARBA" id="ARBA00023137"/>
    </source>
</evidence>
<keyword evidence="5 10" id="KW-0067">ATP-binding</keyword>
<sequence length="1155" mass="132961">MPDEASYQVFNYVADCFISVPVGGAGGGGGAAGRPEDDTCERVCRWICQQLKIKSVVFALVGLRLHGEKWFLPGGSRPSPDKKYDFRLRFKVPDLSCLKSLDQELFNYYYSQLRYDLLHYRIPEIDYRKYKNKILGYVVNDMYRKMIEDKVGVNELKRDFEKYIPRKISKEHSVCFVNVAQKRIFESLNGIQNKDHDVNYVKNVYINDIDNIAPGYLYEEYAAEIQYPRGEFSSRTGKCPVKLRFQPYGTTVSTVATTKYGSTGGGLERTLEQDDVTTTPGLKVFYSSKWQHVTNIDEILTILVEKLTVKLALEDQSEPYCIDFHDQTELNSFVTCLAGYYRLMCKWTVYLCQDYLSSPMLNWLKELKCHGPIGGKYSTDKIREKNSSCGACIIRQCEEKYDTYYVDILENTGVIKTYKLIHAEDQWHVQREKEEEQAYSYNLLTEALKSLNPEITSVYRLPPSDNDTAPNLLLCRPTQKSSPKRLLRGGTQELGQKRACIINAAKELVINRNAVEDETDGFTKRTRADFLLPNNSKLEVTLKLLKNDREGEYLKDFLQVTGQWATIDSIDIIKLYGMTVCKPITMVLEFPRYGRLDEFLRARRTTIRPTALIEIGHSLARALYYLQKHGIIHGHIRCSSMMVTHFDDGEQRVIAKLGDPGMHGQRRLTKHDLLWIPYEYQDLSEPNVALLRQDPATDVWACTSTLWEIFSRGIKMHVYKPAEFLPTRKWLQTMVPELKDSKQIYECLSCGWHADPDKRIAPQTIVGLLVHARQVDGSYCTVGNGHVNGHSTSNMLNGSGSLFKNSILSMETNSTLVRSRTDCTSSSYVSNGSDSELRSNASSGGSSLPLLCNNANRFSGDSYYEKTFNGCPDYIQHGSERICFQNLLGEGNYGRVYRGVLERDNQPPREVALKTIYDERPDLGRVRDDFRREVDIMKNLRHTNIVEFICFIEEQDKLVVVMEYVPMGSLLSYVGYKRYDLKEPDLLWMAREIASGMHYLFEKKIIHRDLAARNILVESKRCVKISDFGLAQVTEGSNYYVARHSRELPIRWYAPETLESQKYSFQSDVWSFGVTLYEMFTYGATPFAHIEVTSAQQLYELLLMDTKILQLQDFPDVYDMLMAPCFKRDPRQRITFSELLMKLDEMINQYGEWIY</sequence>
<evidence type="ECO:0000313" key="14">
    <source>
        <dbReference type="Proteomes" id="UP000075884"/>
    </source>
</evidence>
<name>A0A182NTX4_9DIPT</name>
<dbReference type="Gene3D" id="1.10.510.10">
    <property type="entry name" value="Transferase(Phosphotransferase) domain 1"/>
    <property type="match status" value="2"/>
</dbReference>
<dbReference type="PROSITE" id="PS50011">
    <property type="entry name" value="PROTEIN_KINASE_DOM"/>
    <property type="match status" value="2"/>
</dbReference>
<dbReference type="GO" id="GO:0050793">
    <property type="term" value="P:regulation of developmental process"/>
    <property type="evidence" value="ECO:0007669"/>
    <property type="project" value="UniProtKB-ARBA"/>
</dbReference>
<dbReference type="InterPro" id="IPR011009">
    <property type="entry name" value="Kinase-like_dom_sf"/>
</dbReference>
<keyword evidence="14" id="KW-1185">Reference proteome</keyword>
<dbReference type="GO" id="GO:0005126">
    <property type="term" value="F:cytokine receptor binding"/>
    <property type="evidence" value="ECO:0007669"/>
    <property type="project" value="TreeGrafter"/>
</dbReference>
<dbReference type="PRINTS" id="PR01823">
    <property type="entry name" value="JANUSKINASE"/>
</dbReference>
<keyword evidence="8" id="KW-0829">Tyrosine-protein kinase</keyword>
<dbReference type="SMART" id="SM00219">
    <property type="entry name" value="TyrKc"/>
    <property type="match status" value="1"/>
</dbReference>
<evidence type="ECO:0008006" key="15">
    <source>
        <dbReference type="Google" id="ProtNLM"/>
    </source>
</evidence>
<reference evidence="13" key="2">
    <citation type="submission" date="2020-05" db="UniProtKB">
        <authorList>
            <consortium name="EnsemblMetazoa"/>
        </authorList>
    </citation>
    <scope>IDENTIFICATION</scope>
    <source>
        <strain evidence="13">WRAIR2</strain>
    </source>
</reference>
<keyword evidence="2" id="KW-0808">Transferase</keyword>
<evidence type="ECO:0000256" key="9">
    <source>
        <dbReference type="ARBA" id="ARBA00051243"/>
    </source>
</evidence>
<dbReference type="InterPro" id="IPR008266">
    <property type="entry name" value="Tyr_kinase_AS"/>
</dbReference>
<feature type="domain" description="Protein kinase" evidence="11">
    <location>
        <begin position="882"/>
        <end position="1147"/>
    </location>
</feature>
<dbReference type="GO" id="GO:0004715">
    <property type="term" value="F:non-membrane spanning protein tyrosine kinase activity"/>
    <property type="evidence" value="ECO:0007669"/>
    <property type="project" value="InterPro"/>
</dbReference>
<dbReference type="CDD" id="cd00192">
    <property type="entry name" value="PTKc"/>
    <property type="match status" value="1"/>
</dbReference>
<dbReference type="PANTHER" id="PTHR45807:SF7">
    <property type="entry name" value="TYROSINE-PROTEIN KINASE HOPSCOTCH"/>
    <property type="match status" value="1"/>
</dbReference>
<dbReference type="GO" id="GO:0005829">
    <property type="term" value="C:cytosol"/>
    <property type="evidence" value="ECO:0007669"/>
    <property type="project" value="TreeGrafter"/>
</dbReference>
<dbReference type="AlphaFoldDB" id="A0A182NTX4"/>
<dbReference type="PRINTS" id="PR00109">
    <property type="entry name" value="TYRKINASE"/>
</dbReference>
<comment type="subcellular location">
    <subcellularLocation>
        <location evidence="1">Endomembrane system</location>
    </subcellularLocation>
</comment>
<organism evidence="13 14">
    <name type="scientific">Anopheles dirus</name>
    <dbReference type="NCBI Taxonomy" id="7168"/>
    <lineage>
        <taxon>Eukaryota</taxon>
        <taxon>Metazoa</taxon>
        <taxon>Ecdysozoa</taxon>
        <taxon>Arthropoda</taxon>
        <taxon>Hexapoda</taxon>
        <taxon>Insecta</taxon>
        <taxon>Pterygota</taxon>
        <taxon>Neoptera</taxon>
        <taxon>Endopterygota</taxon>
        <taxon>Diptera</taxon>
        <taxon>Nematocera</taxon>
        <taxon>Culicoidea</taxon>
        <taxon>Culicidae</taxon>
        <taxon>Anophelinae</taxon>
        <taxon>Anopheles</taxon>
    </lineage>
</organism>
<evidence type="ECO:0000256" key="5">
    <source>
        <dbReference type="ARBA" id="ARBA00022840"/>
    </source>
</evidence>
<dbReference type="EnsemblMetazoa" id="ADIR011115-RB">
    <property type="protein sequence ID" value="ADIR011115-PB"/>
    <property type="gene ID" value="ADIR011115"/>
</dbReference>
<dbReference type="InterPro" id="IPR051286">
    <property type="entry name" value="JAK"/>
</dbReference>
<dbReference type="InterPro" id="IPR020635">
    <property type="entry name" value="Tyr_kinase_cat_dom"/>
</dbReference>
<dbReference type="PANTHER" id="PTHR45807">
    <property type="entry name" value="TYROSINE-PROTEIN KINASE HOPSCOTCH"/>
    <property type="match status" value="1"/>
</dbReference>
<keyword evidence="3 10" id="KW-0547">Nucleotide-binding</keyword>
<dbReference type="Pfam" id="PF07714">
    <property type="entry name" value="PK_Tyr_Ser-Thr"/>
    <property type="match status" value="2"/>
</dbReference>
<dbReference type="STRING" id="7168.A0A182NTX4"/>
<dbReference type="InterPro" id="IPR000299">
    <property type="entry name" value="FERM_domain"/>
</dbReference>
<dbReference type="GO" id="GO:0030182">
    <property type="term" value="P:neuron differentiation"/>
    <property type="evidence" value="ECO:0007669"/>
    <property type="project" value="UniProtKB-ARBA"/>
</dbReference>
<keyword evidence="7" id="KW-0472">Membrane</keyword>
<dbReference type="GO" id="GO:0007259">
    <property type="term" value="P:cell surface receptor signaling pathway via JAK-STAT"/>
    <property type="evidence" value="ECO:0007669"/>
    <property type="project" value="TreeGrafter"/>
</dbReference>
<evidence type="ECO:0000256" key="2">
    <source>
        <dbReference type="ARBA" id="ARBA00022679"/>
    </source>
</evidence>
<dbReference type="GO" id="GO:0051130">
    <property type="term" value="P:positive regulation of cellular component organization"/>
    <property type="evidence" value="ECO:0007669"/>
    <property type="project" value="UniProtKB-ARBA"/>
</dbReference>
<protein>
    <recommendedName>
        <fullName evidence="15">Non-specific protein-tyrosine kinase</fullName>
    </recommendedName>
</protein>
<dbReference type="Proteomes" id="UP000075884">
    <property type="component" value="Unassembled WGS sequence"/>
</dbReference>
<dbReference type="GO" id="GO:0004714">
    <property type="term" value="F:transmembrane receptor protein tyrosine kinase activity"/>
    <property type="evidence" value="ECO:0007669"/>
    <property type="project" value="UniProtKB-EC"/>
</dbReference>
<dbReference type="GO" id="GO:0016020">
    <property type="term" value="C:membrane"/>
    <property type="evidence" value="ECO:0007669"/>
    <property type="project" value="InterPro"/>
</dbReference>
<dbReference type="GO" id="GO:0005524">
    <property type="term" value="F:ATP binding"/>
    <property type="evidence" value="ECO:0007669"/>
    <property type="project" value="UniProtKB-UniRule"/>
</dbReference>
<evidence type="ECO:0000256" key="7">
    <source>
        <dbReference type="ARBA" id="ARBA00023136"/>
    </source>
</evidence>
<feature type="binding site" evidence="10">
    <location>
        <position position="914"/>
    </location>
    <ligand>
        <name>ATP</name>
        <dbReference type="ChEBI" id="CHEBI:30616"/>
    </ligand>
</feature>
<accession>A0A182NTX4</accession>
<evidence type="ECO:0000256" key="6">
    <source>
        <dbReference type="ARBA" id="ARBA00022999"/>
    </source>
</evidence>
<evidence type="ECO:0000313" key="13">
    <source>
        <dbReference type="EnsemblMetazoa" id="ADIR011115-PB"/>
    </source>
</evidence>
<evidence type="ECO:0000256" key="3">
    <source>
        <dbReference type="ARBA" id="ARBA00022741"/>
    </source>
</evidence>
<reference evidence="14" key="1">
    <citation type="submission" date="2013-03" db="EMBL/GenBank/DDBJ databases">
        <title>The Genome Sequence of Anopheles dirus WRAIR2.</title>
        <authorList>
            <consortium name="The Broad Institute Genomics Platform"/>
            <person name="Neafsey D.E."/>
            <person name="Walton C."/>
            <person name="Walker B."/>
            <person name="Young S.K."/>
            <person name="Zeng Q."/>
            <person name="Gargeya S."/>
            <person name="Fitzgerald M."/>
            <person name="Haas B."/>
            <person name="Abouelleil A."/>
            <person name="Allen A.W."/>
            <person name="Alvarado L."/>
            <person name="Arachchi H.M."/>
            <person name="Berlin A.M."/>
            <person name="Chapman S.B."/>
            <person name="Gainer-Dewar J."/>
            <person name="Goldberg J."/>
            <person name="Griggs A."/>
            <person name="Gujja S."/>
            <person name="Hansen M."/>
            <person name="Howarth C."/>
            <person name="Imamovic A."/>
            <person name="Ireland A."/>
            <person name="Larimer J."/>
            <person name="McCowan C."/>
            <person name="Murphy C."/>
            <person name="Pearson M."/>
            <person name="Poon T.W."/>
            <person name="Priest M."/>
            <person name="Roberts A."/>
            <person name="Saif S."/>
            <person name="Shea T."/>
            <person name="Sisk P."/>
            <person name="Sykes S."/>
            <person name="Wortman J."/>
            <person name="Nusbaum C."/>
            <person name="Birren B."/>
        </authorList>
    </citation>
    <scope>NUCLEOTIDE SEQUENCE [LARGE SCALE GENOMIC DNA]</scope>
    <source>
        <strain evidence="14">WRAIR2</strain>
    </source>
</reference>
<dbReference type="InterPro" id="IPR016251">
    <property type="entry name" value="Tyr_kinase_non-rcpt_Jak/Tyk2"/>
</dbReference>
<dbReference type="FunFam" id="1.10.510.10:FF:001512">
    <property type="entry name" value="Receptor tyrosine-protein kinase erbB-2"/>
    <property type="match status" value="1"/>
</dbReference>
<dbReference type="VEuPathDB" id="VectorBase:ADIR011115"/>
<evidence type="ECO:0000259" key="11">
    <source>
        <dbReference type="PROSITE" id="PS50011"/>
    </source>
</evidence>
<dbReference type="PROSITE" id="PS00109">
    <property type="entry name" value="PROTEIN_KINASE_TYR"/>
    <property type="match status" value="1"/>
</dbReference>
<dbReference type="GO" id="GO:0048468">
    <property type="term" value="P:cell development"/>
    <property type="evidence" value="ECO:0007669"/>
    <property type="project" value="UniProtKB-ARBA"/>
</dbReference>
<dbReference type="PROSITE" id="PS50057">
    <property type="entry name" value="FERM_3"/>
    <property type="match status" value="1"/>
</dbReference>
<dbReference type="InterPro" id="IPR017441">
    <property type="entry name" value="Protein_kinase_ATP_BS"/>
</dbReference>
<comment type="catalytic activity">
    <reaction evidence="9">
        <text>L-tyrosyl-[protein] + ATP = O-phospho-L-tyrosyl-[protein] + ADP + H(+)</text>
        <dbReference type="Rhea" id="RHEA:10596"/>
        <dbReference type="Rhea" id="RHEA-COMP:10136"/>
        <dbReference type="Rhea" id="RHEA-COMP:20101"/>
        <dbReference type="ChEBI" id="CHEBI:15378"/>
        <dbReference type="ChEBI" id="CHEBI:30616"/>
        <dbReference type="ChEBI" id="CHEBI:46858"/>
        <dbReference type="ChEBI" id="CHEBI:61978"/>
        <dbReference type="ChEBI" id="CHEBI:456216"/>
        <dbReference type="EC" id="2.7.10.1"/>
    </reaction>
</comment>
<evidence type="ECO:0000259" key="12">
    <source>
        <dbReference type="PROSITE" id="PS50057"/>
    </source>
</evidence>
<dbReference type="InterPro" id="IPR000719">
    <property type="entry name" value="Prot_kinase_dom"/>
</dbReference>